<evidence type="ECO:0000313" key="8">
    <source>
        <dbReference type="Proteomes" id="UP000635387"/>
    </source>
</evidence>
<evidence type="ECO:0000313" key="7">
    <source>
        <dbReference type="EMBL" id="GHH20473.1"/>
    </source>
</evidence>
<dbReference type="InterPro" id="IPR000595">
    <property type="entry name" value="cNMP-bd_dom"/>
</dbReference>
<dbReference type="InterPro" id="IPR012318">
    <property type="entry name" value="HTH_CRP"/>
</dbReference>
<reference evidence="8" key="1">
    <citation type="journal article" date="2019" name="Int. J. Syst. Evol. Microbiol.">
        <title>The Global Catalogue of Microorganisms (GCM) 10K type strain sequencing project: providing services to taxonomists for standard genome sequencing and annotation.</title>
        <authorList>
            <consortium name="The Broad Institute Genomics Platform"/>
            <consortium name="The Broad Institute Genome Sequencing Center for Infectious Disease"/>
            <person name="Wu L."/>
            <person name="Ma J."/>
        </authorList>
    </citation>
    <scope>NUCLEOTIDE SEQUENCE [LARGE SCALE GENOMIC DNA]</scope>
    <source>
        <strain evidence="8">CGMCC 4.7683</strain>
    </source>
</reference>
<keyword evidence="2" id="KW-0238">DNA-binding</keyword>
<dbReference type="PROSITE" id="PS51063">
    <property type="entry name" value="HTH_CRP_2"/>
    <property type="match status" value="1"/>
</dbReference>
<dbReference type="CDD" id="cd00038">
    <property type="entry name" value="CAP_ED"/>
    <property type="match status" value="1"/>
</dbReference>
<dbReference type="EMBL" id="BNAY01000004">
    <property type="protein sequence ID" value="GHH20473.1"/>
    <property type="molecule type" value="Genomic_DNA"/>
</dbReference>
<dbReference type="SMART" id="SM00100">
    <property type="entry name" value="cNMP"/>
    <property type="match status" value="1"/>
</dbReference>
<dbReference type="Pfam" id="PF13545">
    <property type="entry name" value="HTH_Crp_2"/>
    <property type="match status" value="1"/>
</dbReference>
<dbReference type="InterPro" id="IPR036390">
    <property type="entry name" value="WH_DNA-bd_sf"/>
</dbReference>
<dbReference type="PANTHER" id="PTHR24567">
    <property type="entry name" value="CRP FAMILY TRANSCRIPTIONAL REGULATORY PROTEIN"/>
    <property type="match status" value="1"/>
</dbReference>
<evidence type="ECO:0000259" key="6">
    <source>
        <dbReference type="PROSITE" id="PS51063"/>
    </source>
</evidence>
<evidence type="ECO:0000256" key="1">
    <source>
        <dbReference type="ARBA" id="ARBA00023015"/>
    </source>
</evidence>
<evidence type="ECO:0008006" key="9">
    <source>
        <dbReference type="Google" id="ProtNLM"/>
    </source>
</evidence>
<dbReference type="SUPFAM" id="SSF46785">
    <property type="entry name" value="Winged helix' DNA-binding domain"/>
    <property type="match status" value="1"/>
</dbReference>
<organism evidence="7 8">
    <name type="scientific">Amycolatopsis oliviviridis</name>
    <dbReference type="NCBI Taxonomy" id="1471590"/>
    <lineage>
        <taxon>Bacteria</taxon>
        <taxon>Bacillati</taxon>
        <taxon>Actinomycetota</taxon>
        <taxon>Actinomycetes</taxon>
        <taxon>Pseudonocardiales</taxon>
        <taxon>Pseudonocardiaceae</taxon>
        <taxon>Amycolatopsis</taxon>
    </lineage>
</organism>
<dbReference type="Gene3D" id="1.10.10.10">
    <property type="entry name" value="Winged helix-like DNA-binding domain superfamily/Winged helix DNA-binding domain"/>
    <property type="match status" value="1"/>
</dbReference>
<keyword evidence="1" id="KW-0805">Transcription regulation</keyword>
<dbReference type="PANTHER" id="PTHR24567:SF74">
    <property type="entry name" value="HTH-TYPE TRANSCRIPTIONAL REGULATOR ARCR"/>
    <property type="match status" value="1"/>
</dbReference>
<feature type="domain" description="Cyclic nucleotide-binding" evidence="5">
    <location>
        <begin position="26"/>
        <end position="125"/>
    </location>
</feature>
<evidence type="ECO:0000259" key="5">
    <source>
        <dbReference type="PROSITE" id="PS50042"/>
    </source>
</evidence>
<evidence type="ECO:0000256" key="4">
    <source>
        <dbReference type="SAM" id="MobiDB-lite"/>
    </source>
</evidence>
<dbReference type="InterPro" id="IPR018490">
    <property type="entry name" value="cNMP-bd_dom_sf"/>
</dbReference>
<dbReference type="PROSITE" id="PS50042">
    <property type="entry name" value="CNMP_BINDING_3"/>
    <property type="match status" value="1"/>
</dbReference>
<dbReference type="RefSeq" id="WP_229907857.1">
    <property type="nucleotide sequence ID" value="NZ_BNAY01000004.1"/>
</dbReference>
<dbReference type="InterPro" id="IPR014710">
    <property type="entry name" value="RmlC-like_jellyroll"/>
</dbReference>
<keyword evidence="8" id="KW-1185">Reference proteome</keyword>
<evidence type="ECO:0000256" key="3">
    <source>
        <dbReference type="ARBA" id="ARBA00023163"/>
    </source>
</evidence>
<feature type="domain" description="HTH crp-type" evidence="6">
    <location>
        <begin position="159"/>
        <end position="228"/>
    </location>
</feature>
<protein>
    <recommendedName>
        <fullName evidence="9">Crp/Fnr family transcriptional regulator</fullName>
    </recommendedName>
</protein>
<feature type="region of interest" description="Disordered" evidence="4">
    <location>
        <begin position="1"/>
        <end position="54"/>
    </location>
</feature>
<dbReference type="Pfam" id="PF00027">
    <property type="entry name" value="cNMP_binding"/>
    <property type="match status" value="1"/>
</dbReference>
<sequence length="238" mass="25878">MAADQRAVSDERTWRDPVPECEPGAFWETLGPDDRRAMSAAGTPRSVPRGAEICTQGSPSSTVHLLCAGSAEVFRQDADGIRTILARRRPGQLIGEMSAVDGSPASATVRTLSASVFLVIPAARFVGLCHARPGITWTVLQTAVARLRDSDDQRQQYRLDVRERTILCLLSIAEDARPEGVRVPITLTQRQLADMVPASLPSVTRILEDLREAGALRTGRGRMIVETDLLRSLVRPGS</sequence>
<evidence type="ECO:0000256" key="2">
    <source>
        <dbReference type="ARBA" id="ARBA00023125"/>
    </source>
</evidence>
<dbReference type="InterPro" id="IPR036388">
    <property type="entry name" value="WH-like_DNA-bd_sf"/>
</dbReference>
<dbReference type="SMART" id="SM00419">
    <property type="entry name" value="HTH_CRP"/>
    <property type="match status" value="1"/>
</dbReference>
<accession>A0ABQ3LMG4</accession>
<dbReference type="SUPFAM" id="SSF51206">
    <property type="entry name" value="cAMP-binding domain-like"/>
    <property type="match status" value="1"/>
</dbReference>
<proteinExistence type="predicted"/>
<gene>
    <name evidence="7" type="ORF">GCM10017790_40370</name>
</gene>
<comment type="caution">
    <text evidence="7">The sequence shown here is derived from an EMBL/GenBank/DDBJ whole genome shotgun (WGS) entry which is preliminary data.</text>
</comment>
<dbReference type="InterPro" id="IPR050397">
    <property type="entry name" value="Env_Response_Regulators"/>
</dbReference>
<feature type="compositionally biased region" description="Basic and acidic residues" evidence="4">
    <location>
        <begin position="7"/>
        <end position="18"/>
    </location>
</feature>
<name>A0ABQ3LMG4_9PSEU</name>
<dbReference type="Proteomes" id="UP000635387">
    <property type="component" value="Unassembled WGS sequence"/>
</dbReference>
<keyword evidence="3" id="KW-0804">Transcription</keyword>
<dbReference type="Gene3D" id="2.60.120.10">
    <property type="entry name" value="Jelly Rolls"/>
    <property type="match status" value="1"/>
</dbReference>